<keyword evidence="4" id="KW-1185">Reference proteome</keyword>
<reference evidence="4" key="1">
    <citation type="submission" date="2019-10" db="EMBL/GenBank/DDBJ databases">
        <title>Lacipirellula parvula gen. nov., sp. nov., representing a lineage of planctomycetes widespread in freshwater anoxic habitats, and description of the family Lacipirellulaceae.</title>
        <authorList>
            <person name="Dedysh S.N."/>
            <person name="Kulichevskaya I.S."/>
            <person name="Beletsky A.V."/>
            <person name="Rakitin A.L."/>
            <person name="Mardanov A.V."/>
            <person name="Ivanova A.A."/>
            <person name="Saltykova V.X."/>
            <person name="Rijpstra W.I.C."/>
            <person name="Sinninghe Damste J.S."/>
            <person name="Ravin N.V."/>
        </authorList>
    </citation>
    <scope>NUCLEOTIDE SEQUENCE [LARGE SCALE GENOMIC DNA]</scope>
    <source>
        <strain evidence="4">PX69</strain>
    </source>
</reference>
<dbReference type="Pfam" id="PF07589">
    <property type="entry name" value="PEP-CTERM"/>
    <property type="match status" value="1"/>
</dbReference>
<evidence type="ECO:0000259" key="2">
    <source>
        <dbReference type="Pfam" id="PF07589"/>
    </source>
</evidence>
<dbReference type="NCBIfam" id="TIGR02595">
    <property type="entry name" value="PEP_CTERM"/>
    <property type="match status" value="1"/>
</dbReference>
<organism evidence="3 4">
    <name type="scientific">Lacipirellula parvula</name>
    <dbReference type="NCBI Taxonomy" id="2650471"/>
    <lineage>
        <taxon>Bacteria</taxon>
        <taxon>Pseudomonadati</taxon>
        <taxon>Planctomycetota</taxon>
        <taxon>Planctomycetia</taxon>
        <taxon>Pirellulales</taxon>
        <taxon>Lacipirellulaceae</taxon>
        <taxon>Lacipirellula</taxon>
    </lineage>
</organism>
<sequence length="230" mass="23544">MIRRFALALIACAAIFAVANVGLANTLFTDQAVPSTGSFEWDNFVVTTNAVSDYSASHAPNLSSGVGAATVKGGVVPPPTFAPPAQVATGSLYTGSSKGRFTTSLTGASTTDANTTIVLQIAFDSAGNNSITNSTLLLNSTAPTEFVDRGVASGFHYYWAEWQLPAAAAYTALFDTAANHSALAGVQLDYYNGAATFNAVAPAIVPEPATLAMAGLGLVGFAALRRRIAA</sequence>
<feature type="domain" description="Ice-binding protein C-terminal" evidence="2">
    <location>
        <begin position="205"/>
        <end position="227"/>
    </location>
</feature>
<accession>A0A5K7XEU2</accession>
<evidence type="ECO:0000313" key="4">
    <source>
        <dbReference type="Proteomes" id="UP000326837"/>
    </source>
</evidence>
<dbReference type="KEGG" id="lpav:PLANPX_4517"/>
<feature type="signal peptide" evidence="1">
    <location>
        <begin position="1"/>
        <end position="24"/>
    </location>
</feature>
<dbReference type="InterPro" id="IPR013424">
    <property type="entry name" value="Ice-binding_C"/>
</dbReference>
<evidence type="ECO:0000313" key="3">
    <source>
        <dbReference type="EMBL" id="BBO34905.1"/>
    </source>
</evidence>
<protein>
    <recommendedName>
        <fullName evidence="2">Ice-binding protein C-terminal domain-containing protein</fullName>
    </recommendedName>
</protein>
<proteinExistence type="predicted"/>
<keyword evidence="1" id="KW-0732">Signal</keyword>
<dbReference type="RefSeq" id="WP_152100391.1">
    <property type="nucleotide sequence ID" value="NZ_AP021861.1"/>
</dbReference>
<gene>
    <name evidence="3" type="ORF">PLANPX_4517</name>
</gene>
<evidence type="ECO:0000256" key="1">
    <source>
        <dbReference type="SAM" id="SignalP"/>
    </source>
</evidence>
<dbReference type="Proteomes" id="UP000326837">
    <property type="component" value="Chromosome"/>
</dbReference>
<dbReference type="EMBL" id="AP021861">
    <property type="protein sequence ID" value="BBO34905.1"/>
    <property type="molecule type" value="Genomic_DNA"/>
</dbReference>
<feature type="chain" id="PRO_5024985685" description="Ice-binding protein C-terminal domain-containing protein" evidence="1">
    <location>
        <begin position="25"/>
        <end position="230"/>
    </location>
</feature>
<name>A0A5K7XEU2_9BACT</name>
<dbReference type="AlphaFoldDB" id="A0A5K7XEU2"/>